<dbReference type="Gene3D" id="2.40.50.140">
    <property type="entry name" value="Nucleic acid-binding proteins"/>
    <property type="match status" value="1"/>
</dbReference>
<evidence type="ECO:0008006" key="6">
    <source>
        <dbReference type="Google" id="ProtNLM"/>
    </source>
</evidence>
<protein>
    <recommendedName>
        <fullName evidence="6">Single-stranded DNA-binding protein</fullName>
    </recommendedName>
</protein>
<dbReference type="EMBL" id="CP136890">
    <property type="protein sequence ID" value="WOK92538.1"/>
    <property type="molecule type" value="Genomic_DNA"/>
</dbReference>
<sequence>MASPSSSSFSALASLSKRLLTHSPAPSLHHLFLLPSAARFSSTSLSSGNEFDTNPEESAPGPDEVASHSFPAGDTDAGETPQQRLPFQRPLENGLDQGVYKAILVGKVGQQPVQKHLRSGRTVVLFSLGTGGIRNNRRPLDNEEPKVYAERCAVQWHRVSVYPDRLGNLALKHVKPGSILYLEGNLETKVFTDTVTGLVRRIREIAIRRDGRLVFIDNGSEASDLGQGTIKNVGYY</sequence>
<dbReference type="CDD" id="cd04496">
    <property type="entry name" value="SSB_OBF"/>
    <property type="match status" value="1"/>
</dbReference>
<accession>A0AAQ3JMA2</accession>
<name>A0AAQ3JMA2_9LILI</name>
<gene>
    <name evidence="4" type="ORF">Cni_G01229</name>
</gene>
<dbReference type="InterPro" id="IPR012340">
    <property type="entry name" value="NA-bd_OB-fold"/>
</dbReference>
<dbReference type="InterPro" id="IPR000424">
    <property type="entry name" value="Primosome_PriB/ssb"/>
</dbReference>
<dbReference type="Pfam" id="PF00436">
    <property type="entry name" value="SSB"/>
    <property type="match status" value="1"/>
</dbReference>
<dbReference type="SUPFAM" id="SSF50249">
    <property type="entry name" value="Nucleic acid-binding proteins"/>
    <property type="match status" value="1"/>
</dbReference>
<dbReference type="FunFam" id="2.40.50.140:FF:000160">
    <property type="entry name" value="single-stranded DNA-binding protein, mitochondrial"/>
    <property type="match status" value="1"/>
</dbReference>
<evidence type="ECO:0000256" key="2">
    <source>
        <dbReference type="PROSITE-ProRule" id="PRU00252"/>
    </source>
</evidence>
<dbReference type="PANTHER" id="PTHR10302:SF16">
    <property type="entry name" value="NUCLEIC ACID-BINDING, OB-FOLD-LIKE PROTEIN"/>
    <property type="match status" value="1"/>
</dbReference>
<dbReference type="PROSITE" id="PS50935">
    <property type="entry name" value="SSB"/>
    <property type="match status" value="1"/>
</dbReference>
<dbReference type="AlphaFoldDB" id="A0AAQ3JMA2"/>
<keyword evidence="5" id="KW-1185">Reference proteome</keyword>
<dbReference type="PANTHER" id="PTHR10302">
    <property type="entry name" value="SINGLE-STRANDED DNA-BINDING PROTEIN"/>
    <property type="match status" value="1"/>
</dbReference>
<evidence type="ECO:0000256" key="3">
    <source>
        <dbReference type="SAM" id="MobiDB-lite"/>
    </source>
</evidence>
<keyword evidence="1 2" id="KW-0238">DNA-binding</keyword>
<organism evidence="4 5">
    <name type="scientific">Canna indica</name>
    <name type="common">Indian-shot</name>
    <dbReference type="NCBI Taxonomy" id="4628"/>
    <lineage>
        <taxon>Eukaryota</taxon>
        <taxon>Viridiplantae</taxon>
        <taxon>Streptophyta</taxon>
        <taxon>Embryophyta</taxon>
        <taxon>Tracheophyta</taxon>
        <taxon>Spermatophyta</taxon>
        <taxon>Magnoliopsida</taxon>
        <taxon>Liliopsida</taxon>
        <taxon>Zingiberales</taxon>
        <taxon>Cannaceae</taxon>
        <taxon>Canna</taxon>
    </lineage>
</organism>
<evidence type="ECO:0000313" key="4">
    <source>
        <dbReference type="EMBL" id="WOK92538.1"/>
    </source>
</evidence>
<dbReference type="GO" id="GO:0003697">
    <property type="term" value="F:single-stranded DNA binding"/>
    <property type="evidence" value="ECO:0007669"/>
    <property type="project" value="InterPro"/>
</dbReference>
<evidence type="ECO:0000313" key="5">
    <source>
        <dbReference type="Proteomes" id="UP001327560"/>
    </source>
</evidence>
<dbReference type="GO" id="GO:0006264">
    <property type="term" value="P:mitochondrial DNA replication"/>
    <property type="evidence" value="ECO:0007669"/>
    <property type="project" value="TreeGrafter"/>
</dbReference>
<feature type="region of interest" description="Disordered" evidence="3">
    <location>
        <begin position="44"/>
        <end position="82"/>
    </location>
</feature>
<dbReference type="InterPro" id="IPR011344">
    <property type="entry name" value="ssDNA-bd"/>
</dbReference>
<evidence type="ECO:0000256" key="1">
    <source>
        <dbReference type="ARBA" id="ARBA00023125"/>
    </source>
</evidence>
<proteinExistence type="predicted"/>
<dbReference type="GO" id="GO:0042645">
    <property type="term" value="C:mitochondrial nucleoid"/>
    <property type="evidence" value="ECO:0007669"/>
    <property type="project" value="TreeGrafter"/>
</dbReference>
<dbReference type="Proteomes" id="UP001327560">
    <property type="component" value="Chromosome 1"/>
</dbReference>
<reference evidence="4 5" key="1">
    <citation type="submission" date="2023-10" db="EMBL/GenBank/DDBJ databases">
        <title>Chromosome-scale genome assembly provides insights into flower coloration mechanisms of Canna indica.</title>
        <authorList>
            <person name="Li C."/>
        </authorList>
    </citation>
    <scope>NUCLEOTIDE SEQUENCE [LARGE SCALE GENOMIC DNA]</scope>
    <source>
        <tissue evidence="4">Flower</tissue>
    </source>
</reference>